<dbReference type="PANTHER" id="PTHR30332:SF24">
    <property type="entry name" value="SECRETIN GSPD-RELATED"/>
    <property type="match status" value="1"/>
</dbReference>
<dbReference type="EMBL" id="JAMQBK010000084">
    <property type="protein sequence ID" value="MCM2374409.1"/>
    <property type="molecule type" value="Genomic_DNA"/>
</dbReference>
<gene>
    <name evidence="9" type="ORF">NB063_27640</name>
</gene>
<feature type="region of interest" description="Disordered" evidence="6">
    <location>
        <begin position="1191"/>
        <end position="1249"/>
    </location>
</feature>
<comment type="caution">
    <text evidence="9">The sequence shown here is derived from an EMBL/GenBank/DDBJ whole genome shotgun (WGS) entry which is preliminary data.</text>
</comment>
<keyword evidence="2" id="KW-0732">Signal</keyword>
<dbReference type="InterPro" id="IPR005644">
    <property type="entry name" value="NolW-like"/>
</dbReference>
<evidence type="ECO:0000313" key="10">
    <source>
        <dbReference type="Proteomes" id="UP001202961"/>
    </source>
</evidence>
<proteinExistence type="inferred from homology"/>
<feature type="compositionally biased region" description="Polar residues" evidence="6">
    <location>
        <begin position="1203"/>
        <end position="1220"/>
    </location>
</feature>
<dbReference type="Gene3D" id="3.30.1370.120">
    <property type="match status" value="5"/>
</dbReference>
<feature type="region of interest" description="Disordered" evidence="6">
    <location>
        <begin position="266"/>
        <end position="297"/>
    </location>
</feature>
<dbReference type="PANTHER" id="PTHR30332">
    <property type="entry name" value="PROBABLE GENERAL SECRETION PATHWAY PROTEIN D"/>
    <property type="match status" value="1"/>
</dbReference>
<dbReference type="Pfam" id="PF03958">
    <property type="entry name" value="Secretin_N"/>
    <property type="match status" value="5"/>
</dbReference>
<reference evidence="9 10" key="1">
    <citation type="journal article" date="2022" name="Syst. Appl. Microbiol.">
        <title>Rhodopirellula aestuarii sp. nov., a novel member of the genus Rhodopirellula isolated from brackish sediments collected in the Tagus River estuary, Portugal.</title>
        <authorList>
            <person name="Vitorino I.R."/>
            <person name="Klimek D."/>
            <person name="Calusinska M."/>
            <person name="Lobo-da-Cunha A."/>
            <person name="Vasconcelos V."/>
            <person name="Lage O.M."/>
        </authorList>
    </citation>
    <scope>NUCLEOTIDE SEQUENCE [LARGE SCALE GENOMIC DNA]</scope>
    <source>
        <strain evidence="9 10">ICT_H3.1</strain>
    </source>
</reference>
<sequence>MVFHASIRSTIEQRWSLVGTLILALTCWDAAYLAADRPDAPELRQIAVPRQLIDPIATRLNLHYHSEAGVTITADDRGGGSLLVMAPPSIQKQIAEDAAALVQRLAPEANSGQPTQMNVHLIHVSWREAEDTLRTIAGSNVPVTTSRNGERASFQINLGDSGSSHIDVDRRANQVAITALPQSHAMWQQVLSAIDSPTRFTNERTEILRLVHAEPAPVQRAIRLLRSLDERNAVQPVRRITRPASTAGKPTFQSAGFKTVAFAQNTDETTEEDSPTPSADVAASDGDDDTDGGVIGDTEIQIVPDSGLIIIKGAKRDVERIKEVIAEIEAQAKITQPEVEVRQLQHADSNAVATLLAQLYEDVLSARQGDVSITSLDAPNALLLIGRAEAIKAVMELVDKIDQPIPETDRLRVFRLKHASANDAEATIREFFTAVPGEDSDQRPGLGNRVRISADYRTNSLIIAASPRDMSEVTRLVEQLDVRQSASTSQIRIFPLRNARAEDLAPVLEDAISAEPENVPDDTTTKSASISIVSLGNSGNAILESGILSGTVITADSNANAIVVRAPSEGMSLIAELIRQLDQAPGIDSLVKVFTIENSDAAQLTTALQNLFGDDAGTSGTSIGAGNQAGLPSLSAAESALVPLRFSTDARTNSIIASGSAEDLEVVESILLRLDSAGFAERITEVIWLKNQIAINIATAIQEYVSSRQQSQNIIPQLQQGLGPYDLPDRDLIVVAEGQTNSLLLSVSPRMYEEVRQLIDRLDRRPPMVLIKTLIAEVALSDGFELGGEFGLQDSILFDRGIAGTASNPGFNFNNAGLPNLNTTGREDLASQGVTTFGVAQSVLDSTNNGGFVFSAASESISMFLRTLQTADRLQILSRPEIMTADNTEGFVQVGQQFPRPTEISTTAQGQTLIGIEDVDIGIILRVTPRVGADGLILMAIDATRSAINNTVGQNIGFDNNNNPIFVPAIDTTTAQATVTAFDGQTVVFGGLITKRRDNSTKRVPYLADIPLLGTFFKYDREREFRTELLVVMTPVLVTGNEDLEYVKQAESSRMSWCLADVVEAHGDEGLSGGYGLWGPAIGPTIYPDVHPTVDVFPAADMPKHSAVRTGIPMYQGTAVPAEAVSPTVPGIELAPGESIISDEGMLGSEYYAPLPANDAPGVWSPDSTSIPAPANELPVPSTEILPAPVQQTLPPVPVSGASAASPTQTNVMKTASTGPPASLEPPKERPGRWSNFNGKLSSFISPSK</sequence>
<evidence type="ECO:0000256" key="3">
    <source>
        <dbReference type="ARBA" id="ARBA00023136"/>
    </source>
</evidence>
<dbReference type="InterPro" id="IPR004846">
    <property type="entry name" value="T2SS/T3SS_dom"/>
</dbReference>
<comment type="similarity">
    <text evidence="4">Belongs to the bacterial secretin family.</text>
</comment>
<keyword evidence="5" id="KW-0813">Transport</keyword>
<dbReference type="RefSeq" id="WP_250932299.1">
    <property type="nucleotide sequence ID" value="NZ_JAMQBK010000084.1"/>
</dbReference>
<feature type="domain" description="NolW-like" evidence="8">
    <location>
        <begin position="412"/>
        <end position="485"/>
    </location>
</feature>
<dbReference type="PRINTS" id="PR00811">
    <property type="entry name" value="BCTERIALGSPD"/>
</dbReference>
<dbReference type="Proteomes" id="UP001202961">
    <property type="component" value="Unassembled WGS sequence"/>
</dbReference>
<evidence type="ECO:0000256" key="2">
    <source>
        <dbReference type="ARBA" id="ARBA00022729"/>
    </source>
</evidence>
<organism evidence="9 10">
    <name type="scientific">Aporhodopirellula aestuarii</name>
    <dbReference type="NCBI Taxonomy" id="2950107"/>
    <lineage>
        <taxon>Bacteria</taxon>
        <taxon>Pseudomonadati</taxon>
        <taxon>Planctomycetota</taxon>
        <taxon>Planctomycetia</taxon>
        <taxon>Pirellulales</taxon>
        <taxon>Pirellulaceae</taxon>
        <taxon>Aporhodopirellula</taxon>
    </lineage>
</organism>
<name>A0ABT0UCF4_9BACT</name>
<feature type="compositionally biased region" description="Low complexity" evidence="6">
    <location>
        <begin position="275"/>
        <end position="284"/>
    </location>
</feature>
<evidence type="ECO:0000259" key="7">
    <source>
        <dbReference type="Pfam" id="PF00263"/>
    </source>
</evidence>
<feature type="domain" description="NolW-like" evidence="8">
    <location>
        <begin position="684"/>
        <end position="767"/>
    </location>
</feature>
<comment type="subcellular location">
    <subcellularLocation>
        <location evidence="5">Cell outer membrane</location>
    </subcellularLocation>
    <subcellularLocation>
        <location evidence="1">Membrane</location>
    </subcellularLocation>
</comment>
<dbReference type="InterPro" id="IPR001775">
    <property type="entry name" value="GspD/PilQ"/>
</dbReference>
<feature type="domain" description="NolW-like" evidence="8">
    <location>
        <begin position="339"/>
        <end position="406"/>
    </location>
</feature>
<accession>A0ABT0UCF4</accession>
<evidence type="ECO:0000313" key="9">
    <source>
        <dbReference type="EMBL" id="MCM2374409.1"/>
    </source>
</evidence>
<feature type="domain" description="NolW-like" evidence="8">
    <location>
        <begin position="591"/>
        <end position="677"/>
    </location>
</feature>
<dbReference type="InterPro" id="IPR050810">
    <property type="entry name" value="Bact_Secretion_Sys_Channel"/>
</dbReference>
<evidence type="ECO:0000256" key="4">
    <source>
        <dbReference type="RuleBase" id="RU004003"/>
    </source>
</evidence>
<evidence type="ECO:0000256" key="6">
    <source>
        <dbReference type="SAM" id="MobiDB-lite"/>
    </source>
</evidence>
<evidence type="ECO:0000256" key="1">
    <source>
        <dbReference type="ARBA" id="ARBA00004370"/>
    </source>
</evidence>
<protein>
    <submittedName>
        <fullName evidence="9">General secretion pathway protein GspD</fullName>
    </submittedName>
</protein>
<feature type="domain" description="Type II/III secretion system secretin-like" evidence="7">
    <location>
        <begin position="868"/>
        <end position="1038"/>
    </location>
</feature>
<feature type="compositionally biased region" description="Polar residues" evidence="6">
    <location>
        <begin position="1235"/>
        <end position="1249"/>
    </location>
</feature>
<dbReference type="InterPro" id="IPR038591">
    <property type="entry name" value="NolW-like_sf"/>
</dbReference>
<dbReference type="Pfam" id="PF00263">
    <property type="entry name" value="Secretin"/>
    <property type="match status" value="1"/>
</dbReference>
<feature type="domain" description="NolW-like" evidence="8">
    <location>
        <begin position="492"/>
        <end position="585"/>
    </location>
</feature>
<evidence type="ECO:0000256" key="5">
    <source>
        <dbReference type="RuleBase" id="RU004004"/>
    </source>
</evidence>
<keyword evidence="3" id="KW-0472">Membrane</keyword>
<keyword evidence="10" id="KW-1185">Reference proteome</keyword>
<evidence type="ECO:0000259" key="8">
    <source>
        <dbReference type="Pfam" id="PF03958"/>
    </source>
</evidence>